<feature type="region of interest" description="Disordered" evidence="1">
    <location>
        <begin position="210"/>
        <end position="245"/>
    </location>
</feature>
<keyword evidence="3" id="KW-1185">Reference proteome</keyword>
<feature type="compositionally biased region" description="Polar residues" evidence="1">
    <location>
        <begin position="69"/>
        <end position="86"/>
    </location>
</feature>
<feature type="compositionally biased region" description="Low complexity" evidence="1">
    <location>
        <begin position="112"/>
        <end position="122"/>
    </location>
</feature>
<feature type="compositionally biased region" description="Low complexity" evidence="1">
    <location>
        <begin position="352"/>
        <end position="379"/>
    </location>
</feature>
<dbReference type="AlphaFoldDB" id="A0A8K0QT19"/>
<feature type="region of interest" description="Disordered" evidence="1">
    <location>
        <begin position="296"/>
        <end position="432"/>
    </location>
</feature>
<name>A0A8K0QT19_9PLEO</name>
<reference evidence="2" key="1">
    <citation type="journal article" date="2021" name="Nat. Commun.">
        <title>Genetic determinants of endophytism in the Arabidopsis root mycobiome.</title>
        <authorList>
            <person name="Mesny F."/>
            <person name="Miyauchi S."/>
            <person name="Thiergart T."/>
            <person name="Pickel B."/>
            <person name="Atanasova L."/>
            <person name="Karlsson M."/>
            <person name="Huettel B."/>
            <person name="Barry K.W."/>
            <person name="Haridas S."/>
            <person name="Chen C."/>
            <person name="Bauer D."/>
            <person name="Andreopoulos W."/>
            <person name="Pangilinan J."/>
            <person name="LaButti K."/>
            <person name="Riley R."/>
            <person name="Lipzen A."/>
            <person name="Clum A."/>
            <person name="Drula E."/>
            <person name="Henrissat B."/>
            <person name="Kohler A."/>
            <person name="Grigoriev I.V."/>
            <person name="Martin F.M."/>
            <person name="Hacquard S."/>
        </authorList>
    </citation>
    <scope>NUCLEOTIDE SEQUENCE</scope>
    <source>
        <strain evidence="2">MPI-SDFR-AT-0120</strain>
    </source>
</reference>
<evidence type="ECO:0000256" key="1">
    <source>
        <dbReference type="SAM" id="MobiDB-lite"/>
    </source>
</evidence>
<dbReference type="OrthoDB" id="10484188at2759"/>
<comment type="caution">
    <text evidence="2">The sequence shown here is derived from an EMBL/GenBank/DDBJ whole genome shotgun (WGS) entry which is preliminary data.</text>
</comment>
<protein>
    <submittedName>
        <fullName evidence="2">Uncharacterized protein</fullName>
    </submittedName>
</protein>
<dbReference type="EMBL" id="JAGMVJ010000037">
    <property type="protein sequence ID" value="KAH7067053.1"/>
    <property type="molecule type" value="Genomic_DNA"/>
</dbReference>
<feature type="compositionally biased region" description="Polar residues" evidence="1">
    <location>
        <begin position="95"/>
        <end position="111"/>
    </location>
</feature>
<sequence>MSVSLLSRDTGEILPFATLQSRDPGDVSSETQSQPLPRKYTCGERKRKAAAAIRVKRVIQGSRMLGNAHTPSQWRESVENLSQQTEELCLVDPTKPNSPQAASHSALSTTQASAHSGGAASALEEGVYTPDESTRATQQSEIPGSSLHCIPDSQVPEPSIQESWFSDIEELTPTQKIPCTYEDELDDPEDQQDTDGERCEDLIDSQAYSSPEDICDDESQDSDQSGTSDAGRPTGDDTGVPKLVDPHDLRARFSYIGREYRKNYRKYAKKVVRKWKCPGAYARLMTFLNGGNAKRKKISVSQHPRGTAFHSTPQASRGPARSAHMQRRQKQPSPSPKGLVDTTDSMDLIDLSSSAGESSQRSRSSSSASSWVSLPSSMMDSRECDTTSPAPPSTSKTETYLDGSISDSQMEEAYEHALAEPGTPPSAQRPRR</sequence>
<gene>
    <name evidence="2" type="ORF">FB567DRAFT_555822</name>
</gene>
<feature type="region of interest" description="Disordered" evidence="1">
    <location>
        <begin position="64"/>
        <end position="157"/>
    </location>
</feature>
<proteinExistence type="predicted"/>
<dbReference type="Proteomes" id="UP000813461">
    <property type="component" value="Unassembled WGS sequence"/>
</dbReference>
<feature type="region of interest" description="Disordered" evidence="1">
    <location>
        <begin position="1"/>
        <end position="47"/>
    </location>
</feature>
<accession>A0A8K0QT19</accession>
<organism evidence="2 3">
    <name type="scientific">Paraphoma chrysanthemicola</name>
    <dbReference type="NCBI Taxonomy" id="798071"/>
    <lineage>
        <taxon>Eukaryota</taxon>
        <taxon>Fungi</taxon>
        <taxon>Dikarya</taxon>
        <taxon>Ascomycota</taxon>
        <taxon>Pezizomycotina</taxon>
        <taxon>Dothideomycetes</taxon>
        <taxon>Pleosporomycetidae</taxon>
        <taxon>Pleosporales</taxon>
        <taxon>Pleosporineae</taxon>
        <taxon>Phaeosphaeriaceae</taxon>
        <taxon>Paraphoma</taxon>
    </lineage>
</organism>
<evidence type="ECO:0000313" key="2">
    <source>
        <dbReference type="EMBL" id="KAH7067053.1"/>
    </source>
</evidence>
<feature type="compositionally biased region" description="Polar residues" evidence="1">
    <location>
        <begin position="299"/>
        <end position="315"/>
    </location>
</feature>
<evidence type="ECO:0000313" key="3">
    <source>
        <dbReference type="Proteomes" id="UP000813461"/>
    </source>
</evidence>